<dbReference type="InterPro" id="IPR023210">
    <property type="entry name" value="NADP_OxRdtase_dom"/>
</dbReference>
<gene>
    <name evidence="10" type="ORF">BaRGS_00003750</name>
</gene>
<name>A0ABD0M074_9CAEN</name>
<evidence type="ECO:0000256" key="5">
    <source>
        <dbReference type="ARBA" id="ARBA00030406"/>
    </source>
</evidence>
<evidence type="ECO:0000256" key="6">
    <source>
        <dbReference type="ARBA" id="ARBA00031154"/>
    </source>
</evidence>
<evidence type="ECO:0000256" key="4">
    <source>
        <dbReference type="ARBA" id="ARBA00022684"/>
    </source>
</evidence>
<evidence type="ECO:0000313" key="11">
    <source>
        <dbReference type="Proteomes" id="UP001519460"/>
    </source>
</evidence>
<dbReference type="SUPFAM" id="SSF51430">
    <property type="entry name" value="NAD(P)-linked oxidoreductase"/>
    <property type="match status" value="1"/>
</dbReference>
<sequence length="272" mass="30916">MAEEIPVIPKVGTLEVRTGNIVNWNRLKRKPNHTPTEEVADCVAATVKKFLAASNKTELQYVTDLECVDREFHQPLLPEERSELKVIVKVFLCSQQSPEVVLEAVSKVMADLEVTFVETVLLSLSMFESEDDITVELIKPYWQVLEQLVSEQRVLSLGVSDLDKSKLQELYDWAKVKPSIDQVNLASCCVMPKDLTEYAKLVDIQLQTHNDPTELMPAATLQDTMRQCGTDQDGFGWQAQWVARYSVLVKCRGIIKSKGYILRAIRDPHRRL</sequence>
<comment type="subunit">
    <text evidence="3">Heterodimer of a catalytic heavy chain and a regulatory light chain.</text>
</comment>
<evidence type="ECO:0000256" key="8">
    <source>
        <dbReference type="ARBA" id="ARBA00032926"/>
    </source>
</evidence>
<dbReference type="InterPro" id="IPR036812">
    <property type="entry name" value="NAD(P)_OxRdtase_dom_sf"/>
</dbReference>
<reference evidence="10 11" key="1">
    <citation type="journal article" date="2023" name="Sci. Data">
        <title>Genome assembly of the Korean intertidal mud-creeper Batillaria attramentaria.</title>
        <authorList>
            <person name="Patra A.K."/>
            <person name="Ho P.T."/>
            <person name="Jun S."/>
            <person name="Lee S.J."/>
            <person name="Kim Y."/>
            <person name="Won Y.J."/>
        </authorList>
    </citation>
    <scope>NUCLEOTIDE SEQUENCE [LARGE SCALE GENOMIC DNA]</scope>
    <source>
        <strain evidence="10">Wonlab-2016</strain>
    </source>
</reference>
<evidence type="ECO:0000313" key="10">
    <source>
        <dbReference type="EMBL" id="KAK7505180.1"/>
    </source>
</evidence>
<dbReference type="EMBL" id="JACVVK020000012">
    <property type="protein sequence ID" value="KAK7505180.1"/>
    <property type="molecule type" value="Genomic_DNA"/>
</dbReference>
<dbReference type="GO" id="GO:0006750">
    <property type="term" value="P:glutathione biosynthetic process"/>
    <property type="evidence" value="ECO:0007669"/>
    <property type="project" value="UniProtKB-KW"/>
</dbReference>
<keyword evidence="4" id="KW-0317">Glutathione biosynthesis</keyword>
<evidence type="ECO:0000259" key="9">
    <source>
        <dbReference type="Pfam" id="PF00248"/>
    </source>
</evidence>
<dbReference type="InterPro" id="IPR032963">
    <property type="entry name" value="Gclm"/>
</dbReference>
<comment type="pathway">
    <text evidence="1">Sulfur metabolism; glutathione biosynthesis; glutathione from L-cysteine and L-glutamate: step 1/2.</text>
</comment>
<proteinExistence type="inferred from homology"/>
<feature type="domain" description="NADP-dependent oxidoreductase" evidence="9">
    <location>
        <begin position="77"/>
        <end position="206"/>
    </location>
</feature>
<accession>A0ABD0M074</accession>
<evidence type="ECO:0000256" key="3">
    <source>
        <dbReference type="ARBA" id="ARBA00011532"/>
    </source>
</evidence>
<evidence type="ECO:0000256" key="1">
    <source>
        <dbReference type="ARBA" id="ARBA00005006"/>
    </source>
</evidence>
<dbReference type="Gene3D" id="3.20.20.100">
    <property type="entry name" value="NADP-dependent oxidoreductase domain"/>
    <property type="match status" value="1"/>
</dbReference>
<dbReference type="PANTHER" id="PTHR13295">
    <property type="entry name" value="GLUTAMATE CYSTEINE LIGASE REGULATORY SUBUNIT"/>
    <property type="match status" value="1"/>
</dbReference>
<dbReference type="AlphaFoldDB" id="A0ABD0M074"/>
<keyword evidence="11" id="KW-1185">Reference proteome</keyword>
<dbReference type="Pfam" id="PF00248">
    <property type="entry name" value="Aldo_ket_red"/>
    <property type="match status" value="1"/>
</dbReference>
<evidence type="ECO:0000256" key="7">
    <source>
        <dbReference type="ARBA" id="ARBA00031732"/>
    </source>
</evidence>
<comment type="similarity">
    <text evidence="2">Belongs to the aldo/keto reductase family. Glutamate--cysteine ligase light chain subfamily.</text>
</comment>
<dbReference type="Proteomes" id="UP001519460">
    <property type="component" value="Unassembled WGS sequence"/>
</dbReference>
<comment type="caution">
    <text evidence="10">The sequence shown here is derived from an EMBL/GenBank/DDBJ whole genome shotgun (WGS) entry which is preliminary data.</text>
</comment>
<evidence type="ECO:0000256" key="2">
    <source>
        <dbReference type="ARBA" id="ARBA00008612"/>
    </source>
</evidence>
<dbReference type="PANTHER" id="PTHR13295:SF4">
    <property type="entry name" value="GLUTAMATE--CYSTEINE LIGASE REGULATORY SUBUNIT"/>
    <property type="match status" value="1"/>
</dbReference>
<protein>
    <recommendedName>
        <fullName evidence="7">GCS light chain</fullName>
    </recommendedName>
    <alternativeName>
        <fullName evidence="5">Gamma-ECS regulatory subunit</fullName>
    </alternativeName>
    <alternativeName>
        <fullName evidence="8">Gamma-glutamylcysteine synthetase regulatory subunit</fullName>
    </alternativeName>
    <alternativeName>
        <fullName evidence="6">Glutamate--cysteine ligase modifier subunit</fullName>
    </alternativeName>
</protein>
<organism evidence="10 11">
    <name type="scientific">Batillaria attramentaria</name>
    <dbReference type="NCBI Taxonomy" id="370345"/>
    <lineage>
        <taxon>Eukaryota</taxon>
        <taxon>Metazoa</taxon>
        <taxon>Spiralia</taxon>
        <taxon>Lophotrochozoa</taxon>
        <taxon>Mollusca</taxon>
        <taxon>Gastropoda</taxon>
        <taxon>Caenogastropoda</taxon>
        <taxon>Sorbeoconcha</taxon>
        <taxon>Cerithioidea</taxon>
        <taxon>Batillariidae</taxon>
        <taxon>Batillaria</taxon>
    </lineage>
</organism>